<gene>
    <name evidence="2" type="ORF">GCM10019016_114140</name>
</gene>
<reference evidence="3" key="1">
    <citation type="journal article" date="2019" name="Int. J. Syst. Evol. Microbiol.">
        <title>The Global Catalogue of Microorganisms (GCM) 10K type strain sequencing project: providing services to taxonomists for standard genome sequencing and annotation.</title>
        <authorList>
            <consortium name="The Broad Institute Genomics Platform"/>
            <consortium name="The Broad Institute Genome Sequencing Center for Infectious Disease"/>
            <person name="Wu L."/>
            <person name="Ma J."/>
        </authorList>
    </citation>
    <scope>NUCLEOTIDE SEQUENCE [LARGE SCALE GENOMIC DNA]</scope>
    <source>
        <strain evidence="3">JCM 4816</strain>
    </source>
</reference>
<feature type="region of interest" description="Disordered" evidence="1">
    <location>
        <begin position="72"/>
        <end position="103"/>
    </location>
</feature>
<keyword evidence="3" id="KW-1185">Reference proteome</keyword>
<comment type="caution">
    <text evidence="2">The sequence shown here is derived from an EMBL/GenBank/DDBJ whole genome shotgun (WGS) entry which is preliminary data.</text>
</comment>
<dbReference type="EMBL" id="BAAAXF010000081">
    <property type="protein sequence ID" value="GAA3504301.1"/>
    <property type="molecule type" value="Genomic_DNA"/>
</dbReference>
<protein>
    <submittedName>
        <fullName evidence="2">Uncharacterized protein</fullName>
    </submittedName>
</protein>
<sequence>MGRHGWSVGSRHFSLLVRGVEGDGTRLNETGAGIEHTCFGRRPFRAAHGGRGTRPWAQGPGARSVLAETPIAEAPRTGAGQLRDQPSTARIRRVSDFTPPSFA</sequence>
<name>A0ABP6UCU8_9ACTN</name>
<organism evidence="2 3">
    <name type="scientific">Streptomyces prasinosporus</name>
    <dbReference type="NCBI Taxonomy" id="68256"/>
    <lineage>
        <taxon>Bacteria</taxon>
        <taxon>Bacillati</taxon>
        <taxon>Actinomycetota</taxon>
        <taxon>Actinomycetes</taxon>
        <taxon>Kitasatosporales</taxon>
        <taxon>Streptomycetaceae</taxon>
        <taxon>Streptomyces</taxon>
        <taxon>Streptomyces albogriseolus group</taxon>
    </lineage>
</organism>
<proteinExistence type="predicted"/>
<evidence type="ECO:0000313" key="2">
    <source>
        <dbReference type="EMBL" id="GAA3504301.1"/>
    </source>
</evidence>
<dbReference type="Proteomes" id="UP001501455">
    <property type="component" value="Unassembled WGS sequence"/>
</dbReference>
<evidence type="ECO:0000256" key="1">
    <source>
        <dbReference type="SAM" id="MobiDB-lite"/>
    </source>
</evidence>
<evidence type="ECO:0000313" key="3">
    <source>
        <dbReference type="Proteomes" id="UP001501455"/>
    </source>
</evidence>
<accession>A0ABP6UCU8</accession>